<dbReference type="AlphaFoldDB" id="A0A4U0P948"/>
<dbReference type="Proteomes" id="UP000306808">
    <property type="component" value="Unassembled WGS sequence"/>
</dbReference>
<evidence type="ECO:0000256" key="4">
    <source>
        <dbReference type="ARBA" id="ARBA00022692"/>
    </source>
</evidence>
<comment type="subcellular location">
    <subcellularLocation>
        <location evidence="1">Cell membrane</location>
        <topology evidence="1">Multi-pass membrane protein</topology>
    </subcellularLocation>
</comment>
<dbReference type="GO" id="GO:0015297">
    <property type="term" value="F:antiporter activity"/>
    <property type="evidence" value="ECO:0007669"/>
    <property type="project" value="UniProtKB-KW"/>
</dbReference>
<dbReference type="EMBL" id="SUME01000001">
    <property type="protein sequence ID" value="TJZ63352.1"/>
    <property type="molecule type" value="Genomic_DNA"/>
</dbReference>
<evidence type="ECO:0000256" key="6">
    <source>
        <dbReference type="ARBA" id="ARBA00023065"/>
    </source>
</evidence>
<organism evidence="10 11">
    <name type="scientific">Sphingobacterium olei</name>
    <dbReference type="NCBI Taxonomy" id="2571155"/>
    <lineage>
        <taxon>Bacteria</taxon>
        <taxon>Pseudomonadati</taxon>
        <taxon>Bacteroidota</taxon>
        <taxon>Sphingobacteriia</taxon>
        <taxon>Sphingobacteriales</taxon>
        <taxon>Sphingobacteriaceae</taxon>
        <taxon>Sphingobacterium</taxon>
    </lineage>
</organism>
<feature type="transmembrane region" description="Helical" evidence="8">
    <location>
        <begin position="199"/>
        <end position="222"/>
    </location>
</feature>
<feature type="transmembrane region" description="Helical" evidence="8">
    <location>
        <begin position="378"/>
        <end position="397"/>
    </location>
</feature>
<comment type="caution">
    <text evidence="10">The sequence shown here is derived from an EMBL/GenBank/DDBJ whole genome shotgun (WGS) entry which is preliminary data.</text>
</comment>
<gene>
    <name evidence="10" type="ORF">FAZ15_03475</name>
</gene>
<evidence type="ECO:0000256" key="7">
    <source>
        <dbReference type="ARBA" id="ARBA00023136"/>
    </source>
</evidence>
<dbReference type="PANTHER" id="PTHR32507">
    <property type="entry name" value="NA(+)/H(+) ANTIPORTER 1"/>
    <property type="match status" value="1"/>
</dbReference>
<dbReference type="GO" id="GO:1902600">
    <property type="term" value="P:proton transmembrane transport"/>
    <property type="evidence" value="ECO:0007669"/>
    <property type="project" value="InterPro"/>
</dbReference>
<feature type="transmembrane region" description="Helical" evidence="8">
    <location>
        <begin position="62"/>
        <end position="82"/>
    </location>
</feature>
<evidence type="ECO:0000256" key="3">
    <source>
        <dbReference type="ARBA" id="ARBA00022449"/>
    </source>
</evidence>
<name>A0A4U0P948_9SPHI</name>
<dbReference type="PANTHER" id="PTHR32507:SF8">
    <property type="entry name" value="CNH1P"/>
    <property type="match status" value="1"/>
</dbReference>
<proteinExistence type="predicted"/>
<evidence type="ECO:0000313" key="11">
    <source>
        <dbReference type="Proteomes" id="UP000306808"/>
    </source>
</evidence>
<accession>A0A4U0P948</accession>
<keyword evidence="2" id="KW-0813">Transport</keyword>
<feature type="domain" description="Cation/H+ exchanger transmembrane" evidence="9">
    <location>
        <begin position="18"/>
        <end position="402"/>
    </location>
</feature>
<feature type="transmembrane region" description="Helical" evidence="8">
    <location>
        <begin position="253"/>
        <end position="271"/>
    </location>
</feature>
<keyword evidence="4 8" id="KW-0812">Transmembrane</keyword>
<feature type="transmembrane region" description="Helical" evidence="8">
    <location>
        <begin position="291"/>
        <end position="310"/>
    </location>
</feature>
<feature type="transmembrane region" description="Helical" evidence="8">
    <location>
        <begin position="348"/>
        <end position="366"/>
    </location>
</feature>
<dbReference type="InterPro" id="IPR006153">
    <property type="entry name" value="Cation/H_exchanger_TM"/>
</dbReference>
<keyword evidence="5 8" id="KW-1133">Transmembrane helix</keyword>
<reference evidence="10 11" key="1">
    <citation type="submission" date="2019-04" db="EMBL/GenBank/DDBJ databases">
        <title>Sphingobacterium olei sp. nov., isolated from oil-contaminated soil.</title>
        <authorList>
            <person name="Liu B."/>
        </authorList>
    </citation>
    <scope>NUCLEOTIDE SEQUENCE [LARGE SCALE GENOMIC DNA]</scope>
    <source>
        <strain evidence="10 11">HAL-9</strain>
    </source>
</reference>
<evidence type="ECO:0000256" key="1">
    <source>
        <dbReference type="ARBA" id="ARBA00004651"/>
    </source>
</evidence>
<keyword evidence="7 8" id="KW-0472">Membrane</keyword>
<feature type="transmembrane region" description="Helical" evidence="8">
    <location>
        <begin position="6"/>
        <end position="25"/>
    </location>
</feature>
<protein>
    <submittedName>
        <fullName evidence="10">Sodium:proton antiporter</fullName>
    </submittedName>
</protein>
<feature type="transmembrane region" description="Helical" evidence="8">
    <location>
        <begin position="169"/>
        <end position="187"/>
    </location>
</feature>
<evidence type="ECO:0000259" key="9">
    <source>
        <dbReference type="Pfam" id="PF00999"/>
    </source>
</evidence>
<evidence type="ECO:0000313" key="10">
    <source>
        <dbReference type="EMBL" id="TJZ63352.1"/>
    </source>
</evidence>
<evidence type="ECO:0000256" key="2">
    <source>
        <dbReference type="ARBA" id="ARBA00022448"/>
    </source>
</evidence>
<evidence type="ECO:0000256" key="5">
    <source>
        <dbReference type="ARBA" id="ARBA00022989"/>
    </source>
</evidence>
<dbReference type="OrthoDB" id="9810860at2"/>
<feature type="transmembrane region" description="Helical" evidence="8">
    <location>
        <begin position="94"/>
        <end position="117"/>
    </location>
</feature>
<sequence length="415" mass="45576">MDIYFLIMLLVGLASLGMAFMPAITKKTGVSYSLIYVAAGVLIYWTWPTLLPSPLPKDNPALAVHLTELIVIISLMGTGIKIDHAFSFRKWSNPIKLVGIAMLLCMIVCGILGYYMLGLALPSAFLLAAVLAPTDPVLAADVQIGPPDEKIKSRSKFALTAEAGINDGMAFPFTWLAITIALAAGGEELRLMHWFGYHLIYKIAAGLLLGWLCGKLVGYLVFTVSKKYNLIKHGDGFLAISLTLCTYGFTELMHGYGFIAVFVAALTLRHAEKGHDYHQQLHSFTDQTERALLGILLIFFGGTLVTGILAPLTLRIVLFSLLFLLVVRPALAYLSLMGSKMHWKERLTISFFGIRGMGSAFYLAFALDEAEFVHQDELWAIVGITVLFSIVMHGLTATPIMNRLQEQVAEGKIQK</sequence>
<dbReference type="GO" id="GO:0005886">
    <property type="term" value="C:plasma membrane"/>
    <property type="evidence" value="ECO:0007669"/>
    <property type="project" value="UniProtKB-SubCell"/>
</dbReference>
<evidence type="ECO:0000256" key="8">
    <source>
        <dbReference type="SAM" id="Phobius"/>
    </source>
</evidence>
<keyword evidence="6" id="KW-0406">Ion transport</keyword>
<keyword evidence="11" id="KW-1185">Reference proteome</keyword>
<feature type="transmembrane region" description="Helical" evidence="8">
    <location>
        <begin position="316"/>
        <end position="336"/>
    </location>
</feature>
<feature type="transmembrane region" description="Helical" evidence="8">
    <location>
        <begin position="32"/>
        <end position="50"/>
    </location>
</feature>
<keyword evidence="3" id="KW-0050">Antiport</keyword>
<dbReference type="Pfam" id="PF00999">
    <property type="entry name" value="Na_H_Exchanger"/>
    <property type="match status" value="1"/>
</dbReference>